<organism evidence="1 2">
    <name type="scientific">Streptococcus equi subsp. zooepidemicus</name>
    <dbReference type="NCBI Taxonomy" id="40041"/>
    <lineage>
        <taxon>Bacteria</taxon>
        <taxon>Bacillati</taxon>
        <taxon>Bacillota</taxon>
        <taxon>Bacilli</taxon>
        <taxon>Lactobacillales</taxon>
        <taxon>Streptococcaceae</taxon>
        <taxon>Streptococcus</taxon>
    </lineage>
</organism>
<reference evidence="1 2" key="1">
    <citation type="submission" date="2018-12" db="EMBL/GenBank/DDBJ databases">
        <authorList>
            <consortium name="Pathogen Informatics"/>
        </authorList>
    </citation>
    <scope>NUCLEOTIDE SEQUENCE [LARGE SCALE GENOMIC DNA]</scope>
    <source>
        <strain evidence="1 2">NCTC6180</strain>
    </source>
</reference>
<gene>
    <name evidence="1" type="ORF">NCTC6180_00911</name>
</gene>
<proteinExistence type="predicted"/>
<protein>
    <submittedName>
        <fullName evidence="1">Uncharacterized protein</fullName>
    </submittedName>
</protein>
<dbReference type="AlphaFoldDB" id="A0A7Z9D2W3"/>
<evidence type="ECO:0000313" key="2">
    <source>
        <dbReference type="Proteomes" id="UP000269903"/>
    </source>
</evidence>
<sequence>MTLTRNEKKLKEAKDDYIAIIGPEMVTITKSEYDLLIEIKNKFLKS</sequence>
<evidence type="ECO:0000313" key="1">
    <source>
        <dbReference type="EMBL" id="VEF06773.1"/>
    </source>
</evidence>
<dbReference type="EMBL" id="LR134317">
    <property type="protein sequence ID" value="VEF06773.1"/>
    <property type="molecule type" value="Genomic_DNA"/>
</dbReference>
<name>A0A7Z9D2W3_STRSZ</name>
<accession>A0A7Z9D2W3</accession>
<dbReference type="Proteomes" id="UP000269903">
    <property type="component" value="Chromosome"/>
</dbReference>